<reference evidence="1 2" key="1">
    <citation type="submission" date="2021-03" db="EMBL/GenBank/DDBJ databases">
        <title>Tianweitania aestuarii sp. nov., isolated from a tidal flat.</title>
        <authorList>
            <person name="Park S."/>
            <person name="Yoon J.-H."/>
        </authorList>
    </citation>
    <scope>NUCLEOTIDE SEQUENCE [LARGE SCALE GENOMIC DNA]</scope>
    <source>
        <strain evidence="1 2">BSSL-BM11</strain>
    </source>
</reference>
<evidence type="ECO:0000313" key="1">
    <source>
        <dbReference type="EMBL" id="MBS9720147.1"/>
    </source>
</evidence>
<evidence type="ECO:0000313" key="2">
    <source>
        <dbReference type="Proteomes" id="UP001297272"/>
    </source>
</evidence>
<keyword evidence="2" id="KW-1185">Reference proteome</keyword>
<organism evidence="1 2">
    <name type="scientific">Tianweitania aestuarii</name>
    <dbReference type="NCBI Taxonomy" id="2814886"/>
    <lineage>
        <taxon>Bacteria</taxon>
        <taxon>Pseudomonadati</taxon>
        <taxon>Pseudomonadota</taxon>
        <taxon>Alphaproteobacteria</taxon>
        <taxon>Hyphomicrobiales</taxon>
        <taxon>Phyllobacteriaceae</taxon>
        <taxon>Tianweitania</taxon>
    </lineage>
</organism>
<dbReference type="RefSeq" id="WP_213983702.1">
    <property type="nucleotide sequence ID" value="NZ_JAFMNX010000001.1"/>
</dbReference>
<comment type="caution">
    <text evidence="1">The sequence shown here is derived from an EMBL/GenBank/DDBJ whole genome shotgun (WGS) entry which is preliminary data.</text>
</comment>
<protein>
    <submittedName>
        <fullName evidence="1">Uncharacterized protein</fullName>
    </submittedName>
</protein>
<sequence>MSRLFFIPLVQCRTWSDGKQYGHLHFRAGSSRERIDKLTKYERASLLRRAANTIRDQCEAILGIDLAANDNSKDPCDVVGELHDMARLIYCFTPREVAMKLAEAAGVIQIGMTVLHRGEVLH</sequence>
<dbReference type="EMBL" id="JAFMNX010000001">
    <property type="protein sequence ID" value="MBS9720147.1"/>
    <property type="molecule type" value="Genomic_DNA"/>
</dbReference>
<gene>
    <name evidence="1" type="ORF">JYU29_05535</name>
</gene>
<accession>A0ABS5RWU0</accession>
<dbReference type="Proteomes" id="UP001297272">
    <property type="component" value="Unassembled WGS sequence"/>
</dbReference>
<name>A0ABS5RWU0_9HYPH</name>
<proteinExistence type="predicted"/>